<keyword evidence="1" id="KW-0695">RNA-directed DNA polymerase</keyword>
<dbReference type="GO" id="GO:0003964">
    <property type="term" value="F:RNA-directed DNA polymerase activity"/>
    <property type="evidence" value="ECO:0007669"/>
    <property type="project" value="UniProtKB-KW"/>
</dbReference>
<dbReference type="EMBL" id="PKPP01008361">
    <property type="protein sequence ID" value="PWA50906.1"/>
    <property type="molecule type" value="Genomic_DNA"/>
</dbReference>
<dbReference type="InterPro" id="IPR036691">
    <property type="entry name" value="Endo/exonu/phosph_ase_sf"/>
</dbReference>
<dbReference type="OrthoDB" id="1730524at2759"/>
<organism evidence="1 2">
    <name type="scientific">Artemisia annua</name>
    <name type="common">Sweet wormwood</name>
    <dbReference type="NCBI Taxonomy" id="35608"/>
    <lineage>
        <taxon>Eukaryota</taxon>
        <taxon>Viridiplantae</taxon>
        <taxon>Streptophyta</taxon>
        <taxon>Embryophyta</taxon>
        <taxon>Tracheophyta</taxon>
        <taxon>Spermatophyta</taxon>
        <taxon>Magnoliopsida</taxon>
        <taxon>eudicotyledons</taxon>
        <taxon>Gunneridae</taxon>
        <taxon>Pentapetalae</taxon>
        <taxon>asterids</taxon>
        <taxon>campanulids</taxon>
        <taxon>Asterales</taxon>
        <taxon>Asteraceae</taxon>
        <taxon>Asteroideae</taxon>
        <taxon>Anthemideae</taxon>
        <taxon>Artemisiinae</taxon>
        <taxon>Artemisia</taxon>
    </lineage>
</organism>
<reference evidence="1 2" key="1">
    <citation type="journal article" date="2018" name="Mol. Plant">
        <title>The genome of Artemisia annua provides insight into the evolution of Asteraceae family and artemisinin biosynthesis.</title>
        <authorList>
            <person name="Shen Q."/>
            <person name="Zhang L."/>
            <person name="Liao Z."/>
            <person name="Wang S."/>
            <person name="Yan T."/>
            <person name="Shi P."/>
            <person name="Liu M."/>
            <person name="Fu X."/>
            <person name="Pan Q."/>
            <person name="Wang Y."/>
            <person name="Lv Z."/>
            <person name="Lu X."/>
            <person name="Zhang F."/>
            <person name="Jiang W."/>
            <person name="Ma Y."/>
            <person name="Chen M."/>
            <person name="Hao X."/>
            <person name="Li L."/>
            <person name="Tang Y."/>
            <person name="Lv G."/>
            <person name="Zhou Y."/>
            <person name="Sun X."/>
            <person name="Brodelius P.E."/>
            <person name="Rose J.K.C."/>
            <person name="Tang K."/>
        </authorList>
    </citation>
    <scope>NUCLEOTIDE SEQUENCE [LARGE SCALE GENOMIC DNA]</scope>
    <source>
        <strain evidence="2">cv. Huhao1</strain>
        <tissue evidence="1">Leaf</tissue>
    </source>
</reference>
<gene>
    <name evidence="1" type="ORF">CTI12_AA300990</name>
</gene>
<name>A0A2U1LPH4_ARTAN</name>
<evidence type="ECO:0000313" key="2">
    <source>
        <dbReference type="Proteomes" id="UP000245207"/>
    </source>
</evidence>
<dbReference type="PANTHER" id="PTHR33710:SF64">
    <property type="entry name" value="ENDONUCLEASE_EXONUCLEASE_PHOSPHATASE DOMAIN-CONTAINING PROTEIN"/>
    <property type="match status" value="1"/>
</dbReference>
<keyword evidence="1" id="KW-0548">Nucleotidyltransferase</keyword>
<keyword evidence="2" id="KW-1185">Reference proteome</keyword>
<evidence type="ECO:0000313" key="1">
    <source>
        <dbReference type="EMBL" id="PWA50906.1"/>
    </source>
</evidence>
<comment type="caution">
    <text evidence="1">The sequence shown here is derived from an EMBL/GenBank/DDBJ whole genome shotgun (WGS) entry which is preliminary data.</text>
</comment>
<dbReference type="Proteomes" id="UP000245207">
    <property type="component" value="Unassembled WGS sequence"/>
</dbReference>
<dbReference type="SUPFAM" id="SSF56219">
    <property type="entry name" value="DNase I-like"/>
    <property type="match status" value="1"/>
</dbReference>
<dbReference type="Gene3D" id="3.60.10.10">
    <property type="entry name" value="Endonuclease/exonuclease/phosphatase"/>
    <property type="match status" value="1"/>
</dbReference>
<sequence length="455" mass="51865">MSQESLKVVKKHKNDDDIFGLNSLLGLNGDGPNENEREVGNTLDLNDHSVAMNNSDHWGNMEQVIGPSQDSHLNPEDGLHDDEIEATKVMGDKLGVDLNSCDRMIRDSIVQEGLQNESMSSNVSPGLVSNCWGGLGFEYETVDAIGNSGGLISIWDPKFLSKDVVVKNDNFLLVSGILPDGNIRINMLNVYAPQNNVEKRNLWAKILRVIQSGRGWWVVFGDFNAVREPGERKNSIFDPVCSRDFNDFVEEAGLREYSLKGMQYTYMVNRRDVCKLSRIDRIFVCDNVFNNWPNACVRALNREFSDHAPLILTLNDTNFGPKPFRWFDSWIDRPGCEEVINSVLVGWSNVGPADTNLMRKLKSLRDRLKVWVQESRRKETEDSLEEIELYRSRDLKQKSRVKWASLGDENTSFFHGVVNGRKAKNVIPGLEINGEWVSKPKIVKREVLRFFRQHF</sequence>
<dbReference type="STRING" id="35608.A0A2U1LPH4"/>
<dbReference type="PANTHER" id="PTHR33710">
    <property type="entry name" value="BNAC02G09200D PROTEIN"/>
    <property type="match status" value="1"/>
</dbReference>
<accession>A0A2U1LPH4</accession>
<keyword evidence="1" id="KW-0808">Transferase</keyword>
<dbReference type="AlphaFoldDB" id="A0A2U1LPH4"/>
<protein>
    <submittedName>
        <fullName evidence="1">RNA-directed DNA polymerase, eukaryota, Reverse transcriptase zinc-binding domain protein</fullName>
    </submittedName>
</protein>
<proteinExistence type="predicted"/>